<evidence type="ECO:0000256" key="4">
    <source>
        <dbReference type="ARBA" id="ARBA00022692"/>
    </source>
</evidence>
<evidence type="ECO:0000256" key="5">
    <source>
        <dbReference type="ARBA" id="ARBA00022989"/>
    </source>
</evidence>
<keyword evidence="9" id="KW-1185">Reference proteome</keyword>
<evidence type="ECO:0000256" key="2">
    <source>
        <dbReference type="ARBA" id="ARBA00005811"/>
    </source>
</evidence>
<dbReference type="EMBL" id="JAQOUE010000002">
    <property type="protein sequence ID" value="MDT7043916.1"/>
    <property type="molecule type" value="Genomic_DNA"/>
</dbReference>
<sequence length="117" mass="12765">MIDTMFFLLVFFMIATLSMTLQKGMPVNLPTAGSATDDVPEQVSLTLTKKGELFFNKEPIVIQELESRLQSLLDTSEPSVVINADTAVPHGRVIEVMDAIRKTGISNMAIATKPLSP</sequence>
<organism evidence="8 9">
    <name type="scientific">Candidatus Nitronereus thalassa</name>
    <dbReference type="NCBI Taxonomy" id="3020898"/>
    <lineage>
        <taxon>Bacteria</taxon>
        <taxon>Pseudomonadati</taxon>
        <taxon>Nitrospirota</taxon>
        <taxon>Nitrospiria</taxon>
        <taxon>Nitrospirales</taxon>
        <taxon>Nitrospiraceae</taxon>
        <taxon>Candidatus Nitronereus</taxon>
    </lineage>
</organism>
<dbReference type="Proteomes" id="UP001250932">
    <property type="component" value="Unassembled WGS sequence"/>
</dbReference>
<keyword evidence="5" id="KW-1133">Transmembrane helix</keyword>
<dbReference type="PANTHER" id="PTHR30558:SF3">
    <property type="entry name" value="BIOPOLYMER TRANSPORT PROTEIN EXBD-RELATED"/>
    <property type="match status" value="1"/>
</dbReference>
<dbReference type="InterPro" id="IPR003400">
    <property type="entry name" value="ExbD"/>
</dbReference>
<dbReference type="RefSeq" id="WP_313834502.1">
    <property type="nucleotide sequence ID" value="NZ_JAQOUE010000002.1"/>
</dbReference>
<comment type="subcellular location">
    <subcellularLocation>
        <location evidence="1">Cell membrane</location>
        <topology evidence="1">Single-pass membrane protein</topology>
    </subcellularLocation>
    <subcellularLocation>
        <location evidence="7">Cell membrane</location>
        <topology evidence="7">Single-pass type II membrane protein</topology>
    </subcellularLocation>
</comment>
<evidence type="ECO:0000256" key="3">
    <source>
        <dbReference type="ARBA" id="ARBA00022475"/>
    </source>
</evidence>
<evidence type="ECO:0000256" key="1">
    <source>
        <dbReference type="ARBA" id="ARBA00004162"/>
    </source>
</evidence>
<name>A0ABU3KBV5_9BACT</name>
<evidence type="ECO:0000313" key="8">
    <source>
        <dbReference type="EMBL" id="MDT7043916.1"/>
    </source>
</evidence>
<comment type="caution">
    <text evidence="8">The sequence shown here is derived from an EMBL/GenBank/DDBJ whole genome shotgun (WGS) entry which is preliminary data.</text>
</comment>
<evidence type="ECO:0000256" key="7">
    <source>
        <dbReference type="RuleBase" id="RU003879"/>
    </source>
</evidence>
<keyword evidence="3" id="KW-1003">Cell membrane</keyword>
<proteinExistence type="inferred from homology"/>
<dbReference type="PANTHER" id="PTHR30558">
    <property type="entry name" value="EXBD MEMBRANE COMPONENT OF PMF-DRIVEN MACROMOLECULE IMPORT SYSTEM"/>
    <property type="match status" value="1"/>
</dbReference>
<comment type="similarity">
    <text evidence="2 7">Belongs to the ExbD/TolR family.</text>
</comment>
<reference evidence="8 9" key="1">
    <citation type="journal article" date="2023" name="ISME J.">
        <title>Cultivation and genomic characterization of novel and ubiquitous marine nitrite-oxidizing bacteria from the Nitrospirales.</title>
        <authorList>
            <person name="Mueller A.J."/>
            <person name="Daebeler A."/>
            <person name="Herbold C.W."/>
            <person name="Kirkegaard R.H."/>
            <person name="Daims H."/>
        </authorList>
    </citation>
    <scope>NUCLEOTIDE SEQUENCE [LARGE SCALE GENOMIC DNA]</scope>
    <source>
        <strain evidence="8 9">EB</strain>
    </source>
</reference>
<keyword evidence="7" id="KW-0653">Protein transport</keyword>
<dbReference type="Gene3D" id="3.30.420.270">
    <property type="match status" value="1"/>
</dbReference>
<keyword evidence="4 7" id="KW-0812">Transmembrane</keyword>
<accession>A0ABU3KBV5</accession>
<evidence type="ECO:0000313" key="9">
    <source>
        <dbReference type="Proteomes" id="UP001250932"/>
    </source>
</evidence>
<dbReference type="Pfam" id="PF02472">
    <property type="entry name" value="ExbD"/>
    <property type="match status" value="1"/>
</dbReference>
<keyword evidence="6" id="KW-0472">Membrane</keyword>
<evidence type="ECO:0000256" key="6">
    <source>
        <dbReference type="ARBA" id="ARBA00023136"/>
    </source>
</evidence>
<protein>
    <submittedName>
        <fullName evidence="8">Biopolymer transporter ExbD</fullName>
    </submittedName>
</protein>
<keyword evidence="7" id="KW-0813">Transport</keyword>
<gene>
    <name evidence="8" type="ORF">PPG34_16310</name>
</gene>